<dbReference type="PROSITE" id="PS50109">
    <property type="entry name" value="HIS_KIN"/>
    <property type="match status" value="1"/>
</dbReference>
<dbReference type="SMART" id="SM00304">
    <property type="entry name" value="HAMP"/>
    <property type="match status" value="1"/>
</dbReference>
<keyword evidence="10" id="KW-0472">Membrane</keyword>
<dbReference type="OrthoDB" id="9812260at2"/>
<dbReference type="GO" id="GO:0004673">
    <property type="term" value="F:protein histidine kinase activity"/>
    <property type="evidence" value="ECO:0007669"/>
    <property type="project" value="UniProtKB-EC"/>
</dbReference>
<name>A0A7Z9BRF1_9CYAN</name>
<dbReference type="InterPro" id="IPR003660">
    <property type="entry name" value="HAMP_dom"/>
</dbReference>
<reference evidence="13" key="1">
    <citation type="submission" date="2019-10" db="EMBL/GenBank/DDBJ databases">
        <authorList>
            <consortium name="Genoscope - CEA"/>
            <person name="William W."/>
        </authorList>
    </citation>
    <scope>NUCLEOTIDE SEQUENCE [LARGE SCALE GENOMIC DNA]</scope>
    <source>
        <strain evidence="13">BBR_PRJEB10994</strain>
    </source>
</reference>
<protein>
    <recommendedName>
        <fullName evidence="3">histidine kinase</fullName>
        <ecNumber evidence="3">2.7.13.3</ecNumber>
    </recommendedName>
</protein>
<dbReference type="Pfam" id="PF00672">
    <property type="entry name" value="HAMP"/>
    <property type="match status" value="1"/>
</dbReference>
<evidence type="ECO:0000256" key="3">
    <source>
        <dbReference type="ARBA" id="ARBA00012438"/>
    </source>
</evidence>
<evidence type="ECO:0000256" key="5">
    <source>
        <dbReference type="ARBA" id="ARBA00022679"/>
    </source>
</evidence>
<sequence length="584" mass="66511">MKISTKFIGSSVLVFGFVCILFNGSQSVFIQSEMVLKENRERNRQSLNQILNLQIEARDQIVALKDYLLLGNNPTDMIRYQKSKSSFQITLQELQLLLPNSTDLDVIYRRQKELTRLADSLKEYKKVDLPRLQQDIRAINSFSKNIEVSLDFLLDSIQQQEQVAEAQVIQIQQTVVFTQTLILGIIFLVFALQFALILLPVIRSFRELQFGVQKLGAGDWNHRVKIQSGDEIEEVGNYFNQMAIQLSNLYLSLEEKIREITQTNDLLTQEISDRIQTEADLQNTLQKLQLSQEIIQLEKMSSLAKMVGGIAHEINNPVTFISANLTHVNNYFQDLIYLISIYQKYYPESVPEIQEFVEEIDLEFLKTDTTNVIKSMAFGATRIKDIVQSLRTFSRLDEADCKAVDIHQSLESTLLILHHRLQSNANHSTITVIKNYDNLPWVECYPSQLNQVFMNIIVNAIDALEDRKYAHNLATTSPLPTISISTHLIPTKCVEIRIADNGLGIPSEIQSKIFDPFFTTKDVGKGTGLGLSVSYQIVVDKHGGELTCHSQLGQGTEFRIKIPLKQHNIQPLAITEKAKTKQLH</sequence>
<evidence type="ECO:0000256" key="4">
    <source>
        <dbReference type="ARBA" id="ARBA00022553"/>
    </source>
</evidence>
<dbReference type="PANTHER" id="PTHR43065:SF10">
    <property type="entry name" value="PEROXIDE STRESS-ACTIVATED HISTIDINE KINASE MAK3"/>
    <property type="match status" value="1"/>
</dbReference>
<accession>A0A7Z9BRF1</accession>
<organism evidence="13 14">
    <name type="scientific">Planktothrix paucivesiculata PCC 9631</name>
    <dbReference type="NCBI Taxonomy" id="671071"/>
    <lineage>
        <taxon>Bacteria</taxon>
        <taxon>Bacillati</taxon>
        <taxon>Cyanobacteriota</taxon>
        <taxon>Cyanophyceae</taxon>
        <taxon>Oscillatoriophycideae</taxon>
        <taxon>Oscillatoriales</taxon>
        <taxon>Microcoleaceae</taxon>
        <taxon>Planktothrix</taxon>
    </lineage>
</organism>
<evidence type="ECO:0000256" key="8">
    <source>
        <dbReference type="ARBA" id="ARBA00022840"/>
    </source>
</evidence>
<dbReference type="PROSITE" id="PS50885">
    <property type="entry name" value="HAMP"/>
    <property type="match status" value="1"/>
</dbReference>
<dbReference type="InterPro" id="IPR003594">
    <property type="entry name" value="HATPase_dom"/>
</dbReference>
<keyword evidence="5" id="KW-0808">Transferase</keyword>
<dbReference type="PRINTS" id="PR00344">
    <property type="entry name" value="BCTRLSENSOR"/>
</dbReference>
<dbReference type="Gene3D" id="1.10.287.130">
    <property type="match status" value="1"/>
</dbReference>
<dbReference type="AlphaFoldDB" id="A0A7Z9BRF1"/>
<dbReference type="PANTHER" id="PTHR43065">
    <property type="entry name" value="SENSOR HISTIDINE KINASE"/>
    <property type="match status" value="1"/>
</dbReference>
<dbReference type="Proteomes" id="UP000182190">
    <property type="component" value="Unassembled WGS sequence"/>
</dbReference>
<evidence type="ECO:0000256" key="10">
    <source>
        <dbReference type="SAM" id="Phobius"/>
    </source>
</evidence>
<dbReference type="Gene3D" id="3.30.565.10">
    <property type="entry name" value="Histidine kinase-like ATPase, C-terminal domain"/>
    <property type="match status" value="1"/>
</dbReference>
<feature type="domain" description="HAMP" evidence="12">
    <location>
        <begin position="199"/>
        <end position="251"/>
    </location>
</feature>
<keyword evidence="6" id="KW-0547">Nucleotide-binding</keyword>
<evidence type="ECO:0000259" key="11">
    <source>
        <dbReference type="PROSITE" id="PS50109"/>
    </source>
</evidence>
<dbReference type="Gene3D" id="6.10.340.10">
    <property type="match status" value="1"/>
</dbReference>
<dbReference type="Pfam" id="PF02518">
    <property type="entry name" value="HATPase_c"/>
    <property type="match status" value="1"/>
</dbReference>
<dbReference type="EC" id="2.7.13.3" evidence="3"/>
<proteinExistence type="predicted"/>
<dbReference type="CDD" id="cd06225">
    <property type="entry name" value="HAMP"/>
    <property type="match status" value="1"/>
</dbReference>
<evidence type="ECO:0000313" key="13">
    <source>
        <dbReference type="EMBL" id="VXD19274.1"/>
    </source>
</evidence>
<keyword evidence="9" id="KW-0902">Two-component regulatory system</keyword>
<dbReference type="SUPFAM" id="SSF55874">
    <property type="entry name" value="ATPase domain of HSP90 chaperone/DNA topoisomerase II/histidine kinase"/>
    <property type="match status" value="1"/>
</dbReference>
<evidence type="ECO:0000313" key="14">
    <source>
        <dbReference type="Proteomes" id="UP000182190"/>
    </source>
</evidence>
<comment type="caution">
    <text evidence="13">The sequence shown here is derived from an EMBL/GenBank/DDBJ whole genome shotgun (WGS) entry which is preliminary data.</text>
</comment>
<dbReference type="GO" id="GO:0005524">
    <property type="term" value="F:ATP binding"/>
    <property type="evidence" value="ECO:0007669"/>
    <property type="project" value="UniProtKB-KW"/>
</dbReference>
<evidence type="ECO:0000256" key="6">
    <source>
        <dbReference type="ARBA" id="ARBA00022741"/>
    </source>
</evidence>
<comment type="subcellular location">
    <subcellularLocation>
        <location evidence="2">Membrane</location>
    </subcellularLocation>
</comment>
<dbReference type="EMBL" id="CZCS02000184">
    <property type="protein sequence ID" value="VXD19274.1"/>
    <property type="molecule type" value="Genomic_DNA"/>
</dbReference>
<keyword evidence="4" id="KW-0597">Phosphoprotein</keyword>
<keyword evidence="8" id="KW-0067">ATP-binding</keyword>
<dbReference type="InterPro" id="IPR005467">
    <property type="entry name" value="His_kinase_dom"/>
</dbReference>
<dbReference type="SMART" id="SM00387">
    <property type="entry name" value="HATPase_c"/>
    <property type="match status" value="1"/>
</dbReference>
<keyword evidence="7 13" id="KW-0418">Kinase</keyword>
<dbReference type="GO" id="GO:0016020">
    <property type="term" value="C:membrane"/>
    <property type="evidence" value="ECO:0007669"/>
    <property type="project" value="UniProtKB-SubCell"/>
</dbReference>
<keyword evidence="10" id="KW-1133">Transmembrane helix</keyword>
<feature type="transmembrane region" description="Helical" evidence="10">
    <location>
        <begin position="181"/>
        <end position="202"/>
    </location>
</feature>
<comment type="catalytic activity">
    <reaction evidence="1">
        <text>ATP + protein L-histidine = ADP + protein N-phospho-L-histidine.</text>
        <dbReference type="EC" id="2.7.13.3"/>
    </reaction>
</comment>
<dbReference type="SUPFAM" id="SSF158472">
    <property type="entry name" value="HAMP domain-like"/>
    <property type="match status" value="1"/>
</dbReference>
<evidence type="ECO:0000256" key="9">
    <source>
        <dbReference type="ARBA" id="ARBA00023012"/>
    </source>
</evidence>
<dbReference type="RefSeq" id="WP_083618164.1">
    <property type="nucleotide sequence ID" value="NZ_LR735004.1"/>
</dbReference>
<keyword evidence="10" id="KW-0812">Transmembrane</keyword>
<evidence type="ECO:0000256" key="2">
    <source>
        <dbReference type="ARBA" id="ARBA00004370"/>
    </source>
</evidence>
<gene>
    <name evidence="13" type="ORF">PL9631_440051</name>
</gene>
<dbReference type="GO" id="GO:0000160">
    <property type="term" value="P:phosphorelay signal transduction system"/>
    <property type="evidence" value="ECO:0007669"/>
    <property type="project" value="UniProtKB-KW"/>
</dbReference>
<keyword evidence="14" id="KW-1185">Reference proteome</keyword>
<evidence type="ECO:0000256" key="1">
    <source>
        <dbReference type="ARBA" id="ARBA00000085"/>
    </source>
</evidence>
<evidence type="ECO:0000256" key="7">
    <source>
        <dbReference type="ARBA" id="ARBA00022777"/>
    </source>
</evidence>
<dbReference type="InterPro" id="IPR036890">
    <property type="entry name" value="HATPase_C_sf"/>
</dbReference>
<evidence type="ECO:0000259" key="12">
    <source>
        <dbReference type="PROSITE" id="PS50885"/>
    </source>
</evidence>
<dbReference type="InterPro" id="IPR004358">
    <property type="entry name" value="Sig_transdc_His_kin-like_C"/>
</dbReference>
<feature type="domain" description="Histidine kinase" evidence="11">
    <location>
        <begin position="309"/>
        <end position="566"/>
    </location>
</feature>